<reference evidence="2 3" key="1">
    <citation type="submission" date="2016-06" db="EMBL/GenBank/DDBJ databases">
        <authorList>
            <person name="Kjaerup R.B."/>
            <person name="Dalgaard T.S."/>
            <person name="Juul-Madsen H.R."/>
        </authorList>
    </citation>
    <scope>NUCLEOTIDE SEQUENCE [LARGE SCALE GENOMIC DNA]</scope>
    <source>
        <strain evidence="2 3">E3012</strain>
    </source>
</reference>
<dbReference type="Proteomes" id="UP000092683">
    <property type="component" value="Unassembled WGS sequence"/>
</dbReference>
<dbReference type="AlphaFoldDB" id="A0A1B9DDW6"/>
<protein>
    <recommendedName>
        <fullName evidence="1">LSDAT prokaryote domain-containing protein</fullName>
    </recommendedName>
</protein>
<proteinExistence type="predicted"/>
<dbReference type="RefSeq" id="WP_065478454.1">
    <property type="nucleotide sequence ID" value="NZ_MBEE01000023.1"/>
</dbReference>
<accession>A0A1B9DDW6</accession>
<gene>
    <name evidence="2" type="ORF">A5677_11750</name>
</gene>
<comment type="caution">
    <text evidence="2">The sequence shown here is derived from an EMBL/GenBank/DDBJ whole genome shotgun (WGS) entry which is preliminary data.</text>
</comment>
<dbReference type="OrthoDB" id="582259at2"/>
<evidence type="ECO:0000313" key="2">
    <source>
        <dbReference type="EMBL" id="OCB62313.1"/>
    </source>
</evidence>
<dbReference type="Pfam" id="PF18171">
    <property type="entry name" value="LSDAT_prok"/>
    <property type="match status" value="1"/>
</dbReference>
<feature type="domain" description="LSDAT prokaryote" evidence="1">
    <location>
        <begin position="39"/>
        <end position="230"/>
    </location>
</feature>
<evidence type="ECO:0000259" key="1">
    <source>
        <dbReference type="Pfam" id="PF18171"/>
    </source>
</evidence>
<evidence type="ECO:0000313" key="3">
    <source>
        <dbReference type="Proteomes" id="UP000092683"/>
    </source>
</evidence>
<dbReference type="EMBL" id="MBEE01000023">
    <property type="protein sequence ID" value="OCB62313.1"/>
    <property type="molecule type" value="Genomic_DNA"/>
</dbReference>
<sequence length="248" mass="24971">MRSPFRIALTGAAFALGVHVSEATELPAAVEMLGLHPPRPTVVVVGGAGGLEEVRLDGLRPVFATGIAPVMQMYGAVGVDGGTPFGVMRLFGESRAANRAAFPLVGVVASGTVKLPGGQAVAHAQSVLETHHTHFVVVPGDQWGAEAPWIARTATVIAGAAPSITVLVNGGQIAYSDVRHSVEAGRPVVVIAGSGGTADVFAGALAGAPADDRAATLIGSGLIRVISKDQPVLLAESLTAALRESAAT</sequence>
<name>A0A1B9DDW6_MYCMA</name>
<organism evidence="2 3">
    <name type="scientific">Mycobacterium malmoense</name>
    <dbReference type="NCBI Taxonomy" id="1780"/>
    <lineage>
        <taxon>Bacteria</taxon>
        <taxon>Bacillati</taxon>
        <taxon>Actinomycetota</taxon>
        <taxon>Actinomycetes</taxon>
        <taxon>Mycobacteriales</taxon>
        <taxon>Mycobacteriaceae</taxon>
        <taxon>Mycobacterium</taxon>
    </lineage>
</organism>
<dbReference type="InterPro" id="IPR041482">
    <property type="entry name" value="LSDAT_prok"/>
</dbReference>